<evidence type="ECO:0000313" key="1">
    <source>
        <dbReference type="EMBL" id="KAH3860051.1"/>
    </source>
</evidence>
<name>A0A9D4LNP9_DREPO</name>
<organism evidence="1 2">
    <name type="scientific">Dreissena polymorpha</name>
    <name type="common">Zebra mussel</name>
    <name type="synonym">Mytilus polymorpha</name>
    <dbReference type="NCBI Taxonomy" id="45954"/>
    <lineage>
        <taxon>Eukaryota</taxon>
        <taxon>Metazoa</taxon>
        <taxon>Spiralia</taxon>
        <taxon>Lophotrochozoa</taxon>
        <taxon>Mollusca</taxon>
        <taxon>Bivalvia</taxon>
        <taxon>Autobranchia</taxon>
        <taxon>Heteroconchia</taxon>
        <taxon>Euheterodonta</taxon>
        <taxon>Imparidentia</taxon>
        <taxon>Neoheterodontei</taxon>
        <taxon>Myida</taxon>
        <taxon>Dreissenoidea</taxon>
        <taxon>Dreissenidae</taxon>
        <taxon>Dreissena</taxon>
    </lineage>
</organism>
<accession>A0A9D4LNP9</accession>
<proteinExistence type="predicted"/>
<protein>
    <submittedName>
        <fullName evidence="1">Uncharacterized protein</fullName>
    </submittedName>
</protein>
<reference evidence="1" key="2">
    <citation type="submission" date="2020-11" db="EMBL/GenBank/DDBJ databases">
        <authorList>
            <person name="McCartney M.A."/>
            <person name="Auch B."/>
            <person name="Kono T."/>
            <person name="Mallez S."/>
            <person name="Becker A."/>
            <person name="Gohl D.M."/>
            <person name="Silverstein K.A.T."/>
            <person name="Koren S."/>
            <person name="Bechman K.B."/>
            <person name="Herman A."/>
            <person name="Abrahante J.E."/>
            <person name="Garbe J."/>
        </authorList>
    </citation>
    <scope>NUCLEOTIDE SEQUENCE</scope>
    <source>
        <strain evidence="1">Duluth1</strain>
        <tissue evidence="1">Whole animal</tissue>
    </source>
</reference>
<keyword evidence="2" id="KW-1185">Reference proteome</keyword>
<dbReference type="EMBL" id="JAIWYP010000002">
    <property type="protein sequence ID" value="KAH3860051.1"/>
    <property type="molecule type" value="Genomic_DNA"/>
</dbReference>
<reference evidence="1" key="1">
    <citation type="journal article" date="2019" name="bioRxiv">
        <title>The Genome of the Zebra Mussel, Dreissena polymorpha: A Resource for Invasive Species Research.</title>
        <authorList>
            <person name="McCartney M.A."/>
            <person name="Auch B."/>
            <person name="Kono T."/>
            <person name="Mallez S."/>
            <person name="Zhang Y."/>
            <person name="Obille A."/>
            <person name="Becker A."/>
            <person name="Abrahante J.E."/>
            <person name="Garbe J."/>
            <person name="Badalamenti J.P."/>
            <person name="Herman A."/>
            <person name="Mangelson H."/>
            <person name="Liachko I."/>
            <person name="Sullivan S."/>
            <person name="Sone E.D."/>
            <person name="Koren S."/>
            <person name="Silverstein K.A.T."/>
            <person name="Beckman K.B."/>
            <person name="Gohl D.M."/>
        </authorList>
    </citation>
    <scope>NUCLEOTIDE SEQUENCE</scope>
    <source>
        <strain evidence="1">Duluth1</strain>
        <tissue evidence="1">Whole animal</tissue>
    </source>
</reference>
<dbReference type="Proteomes" id="UP000828390">
    <property type="component" value="Unassembled WGS sequence"/>
</dbReference>
<gene>
    <name evidence="1" type="ORF">DPMN_022944</name>
</gene>
<dbReference type="AlphaFoldDB" id="A0A9D4LNP9"/>
<sequence length="60" mass="6667">MASEPSIHKDFTCTASFNRSRAATSERTRELAKLKVIRSAGRLAARSLGSLTCEHRFQTI</sequence>
<comment type="caution">
    <text evidence="1">The sequence shown here is derived from an EMBL/GenBank/DDBJ whole genome shotgun (WGS) entry which is preliminary data.</text>
</comment>
<evidence type="ECO:0000313" key="2">
    <source>
        <dbReference type="Proteomes" id="UP000828390"/>
    </source>
</evidence>